<dbReference type="EMBL" id="KV428019">
    <property type="protein sequence ID" value="KZT41643.1"/>
    <property type="molecule type" value="Genomic_DNA"/>
</dbReference>
<protein>
    <recommendedName>
        <fullName evidence="3">AMP-binding enzyme C-terminal domain-containing protein</fullName>
    </recommendedName>
</protein>
<dbReference type="InterPro" id="IPR025110">
    <property type="entry name" value="AMP-bd_C"/>
</dbReference>
<comment type="similarity">
    <text evidence="1">Belongs to the ATP-dependent AMP-binding enzyme family.</text>
</comment>
<dbReference type="AlphaFoldDB" id="A0A166GFT7"/>
<dbReference type="STRING" id="1314776.A0A166GFT7"/>
<sequence length="81" mass="8627">MFFIVDRKKTDRQIQGSQVAPAELEATLLLNPDVLDAAVIGVTSNEYGGEQPKAFIVRSNTDVTAASILPGSMSALHPSNI</sequence>
<feature type="domain" description="AMP-binding enzyme C-terminal" evidence="3">
    <location>
        <begin position="23"/>
        <end position="61"/>
    </location>
</feature>
<dbReference type="OrthoDB" id="1898221at2759"/>
<proteinExistence type="inferred from homology"/>
<dbReference type="Pfam" id="PF13193">
    <property type="entry name" value="AMP-binding_C"/>
    <property type="match status" value="1"/>
</dbReference>
<name>A0A166GFT7_9AGAM</name>
<dbReference type="Gene3D" id="3.30.300.30">
    <property type="match status" value="1"/>
</dbReference>
<dbReference type="GO" id="GO:0016405">
    <property type="term" value="F:CoA-ligase activity"/>
    <property type="evidence" value="ECO:0007669"/>
    <property type="project" value="TreeGrafter"/>
</dbReference>
<dbReference type="SUPFAM" id="SSF56801">
    <property type="entry name" value="Acetyl-CoA synthetase-like"/>
    <property type="match status" value="1"/>
</dbReference>
<evidence type="ECO:0000259" key="3">
    <source>
        <dbReference type="Pfam" id="PF13193"/>
    </source>
</evidence>
<dbReference type="Proteomes" id="UP000076798">
    <property type="component" value="Unassembled WGS sequence"/>
</dbReference>
<keyword evidence="2" id="KW-0436">Ligase</keyword>
<evidence type="ECO:0000313" key="5">
    <source>
        <dbReference type="Proteomes" id="UP000076798"/>
    </source>
</evidence>
<accession>A0A166GFT7</accession>
<dbReference type="PANTHER" id="PTHR24096:SF149">
    <property type="entry name" value="AMP-BINDING DOMAIN-CONTAINING PROTEIN-RELATED"/>
    <property type="match status" value="1"/>
</dbReference>
<gene>
    <name evidence="4" type="ORF">SISSUDRAFT_1081736</name>
</gene>
<reference evidence="4 5" key="1">
    <citation type="journal article" date="2016" name="Mol. Biol. Evol.">
        <title>Comparative Genomics of Early-Diverging Mushroom-Forming Fungi Provides Insights into the Origins of Lignocellulose Decay Capabilities.</title>
        <authorList>
            <person name="Nagy L.G."/>
            <person name="Riley R."/>
            <person name="Tritt A."/>
            <person name="Adam C."/>
            <person name="Daum C."/>
            <person name="Floudas D."/>
            <person name="Sun H."/>
            <person name="Yadav J.S."/>
            <person name="Pangilinan J."/>
            <person name="Larsson K.H."/>
            <person name="Matsuura K."/>
            <person name="Barry K."/>
            <person name="Labutti K."/>
            <person name="Kuo R."/>
            <person name="Ohm R.A."/>
            <person name="Bhattacharya S.S."/>
            <person name="Shirouzu T."/>
            <person name="Yoshinaga Y."/>
            <person name="Martin F.M."/>
            <person name="Grigoriev I.V."/>
            <person name="Hibbett D.S."/>
        </authorList>
    </citation>
    <scope>NUCLEOTIDE SEQUENCE [LARGE SCALE GENOMIC DNA]</scope>
    <source>
        <strain evidence="4 5">HHB10207 ss-3</strain>
    </source>
</reference>
<dbReference type="InterPro" id="IPR045851">
    <property type="entry name" value="AMP-bd_C_sf"/>
</dbReference>
<dbReference type="PANTHER" id="PTHR24096">
    <property type="entry name" value="LONG-CHAIN-FATTY-ACID--COA LIGASE"/>
    <property type="match status" value="1"/>
</dbReference>
<evidence type="ECO:0000256" key="2">
    <source>
        <dbReference type="ARBA" id="ARBA00022598"/>
    </source>
</evidence>
<organism evidence="4 5">
    <name type="scientific">Sistotremastrum suecicum HHB10207 ss-3</name>
    <dbReference type="NCBI Taxonomy" id="1314776"/>
    <lineage>
        <taxon>Eukaryota</taxon>
        <taxon>Fungi</taxon>
        <taxon>Dikarya</taxon>
        <taxon>Basidiomycota</taxon>
        <taxon>Agaricomycotina</taxon>
        <taxon>Agaricomycetes</taxon>
        <taxon>Sistotremastrales</taxon>
        <taxon>Sistotremastraceae</taxon>
        <taxon>Sistotremastrum</taxon>
    </lineage>
</organism>
<evidence type="ECO:0000256" key="1">
    <source>
        <dbReference type="ARBA" id="ARBA00006432"/>
    </source>
</evidence>
<evidence type="ECO:0000313" key="4">
    <source>
        <dbReference type="EMBL" id="KZT41643.1"/>
    </source>
</evidence>
<keyword evidence="5" id="KW-1185">Reference proteome</keyword>